<accession>A0A8J6E143</accession>
<name>A0A8J6E143_9EUKA</name>
<evidence type="ECO:0000256" key="3">
    <source>
        <dbReference type="PROSITE-ProRule" id="PRU00339"/>
    </source>
</evidence>
<evidence type="ECO:0000256" key="2">
    <source>
        <dbReference type="ARBA" id="ARBA00022803"/>
    </source>
</evidence>
<keyword evidence="2 3" id="KW-0802">TPR repeat</keyword>
<dbReference type="SMART" id="SM00028">
    <property type="entry name" value="TPR"/>
    <property type="match status" value="10"/>
</dbReference>
<keyword evidence="1" id="KW-0677">Repeat</keyword>
<dbReference type="PROSITE" id="PS50005">
    <property type="entry name" value="TPR"/>
    <property type="match status" value="1"/>
</dbReference>
<dbReference type="Pfam" id="PF13432">
    <property type="entry name" value="TPR_16"/>
    <property type="match status" value="2"/>
</dbReference>
<dbReference type="PANTHER" id="PTHR44858:SF1">
    <property type="entry name" value="UDP-N-ACETYLGLUCOSAMINE--PEPTIDE N-ACETYLGLUCOSAMINYLTRANSFERASE SPINDLY-RELATED"/>
    <property type="match status" value="1"/>
</dbReference>
<dbReference type="SUPFAM" id="SSF48452">
    <property type="entry name" value="TPR-like"/>
    <property type="match status" value="3"/>
</dbReference>
<evidence type="ECO:0000256" key="4">
    <source>
        <dbReference type="SAM" id="MobiDB-lite"/>
    </source>
</evidence>
<dbReference type="Proteomes" id="UP000717585">
    <property type="component" value="Unassembled WGS sequence"/>
</dbReference>
<protein>
    <submittedName>
        <fullName evidence="5">TPR repeat</fullName>
    </submittedName>
</protein>
<reference evidence="5" key="1">
    <citation type="submission" date="2021-05" db="EMBL/GenBank/DDBJ databases">
        <title>A free-living protist that lacks canonical eukaryotic 1 DNA replication and segregation systems.</title>
        <authorList>
            <person name="Salas-Leiva D.E."/>
            <person name="Tromer E.C."/>
            <person name="Curtis B.A."/>
            <person name="Jerlstrom-Hultqvist J."/>
            <person name="Kolisko M."/>
            <person name="Yi Z."/>
            <person name="Salas-Leiva J.S."/>
            <person name="Gallot-Lavallee L."/>
            <person name="Kops G.J.P.L."/>
            <person name="Archibald J.M."/>
            <person name="Simpson A.G.B."/>
            <person name="Roger A.J."/>
        </authorList>
    </citation>
    <scope>NUCLEOTIDE SEQUENCE</scope>
    <source>
        <strain evidence="5">BICM</strain>
    </source>
</reference>
<dbReference type="InterPro" id="IPR011990">
    <property type="entry name" value="TPR-like_helical_dom_sf"/>
</dbReference>
<gene>
    <name evidence="5" type="ORF">J8273_6089</name>
</gene>
<evidence type="ECO:0000313" key="5">
    <source>
        <dbReference type="EMBL" id="KAG9392621.1"/>
    </source>
</evidence>
<dbReference type="AlphaFoldDB" id="A0A8J6E143"/>
<proteinExistence type="predicted"/>
<feature type="region of interest" description="Disordered" evidence="4">
    <location>
        <begin position="933"/>
        <end position="963"/>
    </location>
</feature>
<comment type="caution">
    <text evidence="5">The sequence shown here is derived from an EMBL/GenBank/DDBJ whole genome shotgun (WGS) entry which is preliminary data.</text>
</comment>
<dbReference type="Pfam" id="PF13181">
    <property type="entry name" value="TPR_8"/>
    <property type="match status" value="1"/>
</dbReference>
<feature type="repeat" description="TPR" evidence="3">
    <location>
        <begin position="233"/>
        <end position="266"/>
    </location>
</feature>
<feature type="region of interest" description="Disordered" evidence="4">
    <location>
        <begin position="615"/>
        <end position="639"/>
    </location>
</feature>
<evidence type="ECO:0000256" key="1">
    <source>
        <dbReference type="ARBA" id="ARBA00022737"/>
    </source>
</evidence>
<keyword evidence="6" id="KW-1185">Reference proteome</keyword>
<dbReference type="Gene3D" id="1.25.40.10">
    <property type="entry name" value="Tetratricopeptide repeat domain"/>
    <property type="match status" value="4"/>
</dbReference>
<dbReference type="PANTHER" id="PTHR44858">
    <property type="entry name" value="TETRATRICOPEPTIDE REPEAT PROTEIN 6"/>
    <property type="match status" value="1"/>
</dbReference>
<dbReference type="InterPro" id="IPR019734">
    <property type="entry name" value="TPR_rpt"/>
</dbReference>
<feature type="region of interest" description="Disordered" evidence="4">
    <location>
        <begin position="676"/>
        <end position="703"/>
    </location>
</feature>
<dbReference type="EMBL" id="JAHDYR010000036">
    <property type="protein sequence ID" value="KAG9392621.1"/>
    <property type="molecule type" value="Genomic_DNA"/>
</dbReference>
<dbReference type="InterPro" id="IPR050498">
    <property type="entry name" value="Ycf3"/>
</dbReference>
<organism evidence="5 6">
    <name type="scientific">Carpediemonas membranifera</name>
    <dbReference type="NCBI Taxonomy" id="201153"/>
    <lineage>
        <taxon>Eukaryota</taxon>
        <taxon>Metamonada</taxon>
        <taxon>Carpediemonas-like organisms</taxon>
        <taxon>Carpediemonas</taxon>
    </lineage>
</organism>
<evidence type="ECO:0000313" key="6">
    <source>
        <dbReference type="Proteomes" id="UP000717585"/>
    </source>
</evidence>
<sequence length="1190" mass="130082">MRSFPSISTLEMIQTSSQFAQDMVHQICAMNDEPQPSSTIKSLPPMSPDVNASIELDKTRHDYGRFIYYAKLHVQNNELPEALAEVNNAAKLYNNISILRVLRSALYVLLGRLDRAVADAEAVWSSDAPALDRCFAYCIHAQCDILAGQMQAAMRRLSGALKLRPHHYLACLARANVQLYLNLTDKALVDFSRVEKETSQQLTTRKVFSMVATIFVPNAHGGNVTAFLHSLRCLALDGLGRVSHNLGAFRKALTYYRKALEVDSRVADIRRHMGETFEALDDDDEAFTAYTKSAELSATFNPQGVCDDPVVLRLRASLLMRRRDWAGAEEDLRGLLALKCSRFPEAVTDLGECALHQGKVQAALGILGSASDTRAHAQVQLAQAVRHMQVGRLGRAETIVDSLLSRPDAPAMAYLCRSYLAMRSNNLTAAIRSITQAGKLDPGLAGQPHVQFNNAMAAGLQAMDEGKNAKAYNIFAKASNIMPNEPQPHVYKALAVVFGDQDLVPDTMEGALVEVDAAIAKCEVEIDRARMDWDRYTDAGPDPTKQLHTMHFIKGFLLASLGRGKEAAASIQSAATTSQGKVTDYLVAAALADLIGRDDLDSAIESLTEIITQLEPAKKSQSSTRAASRTPVAEALTPRALAQRADTSLSHIADLNADLQAMMLAYDRPESRTYSELAPSVTPDSSHTPLDISEPPTDRLYSDTEMTESVSCTPSYSTMTPPPFAQTVRGLASLEPDKEALSLVLSMRGRLHHTAGRLSTAIADLTRAVRHAPEGREKAVRLCEKADVEWWCGKLTDALASYQEAIKEYPRSVRAYVCVARIQLELGKWTAACSSMNTVVQQHPAARAFLFDRDVAGLIASLFDCPLDFAGPVDPKNTNRFVLQVLRKLNSLLASETAKDTHVKTVQTGQLVDPTLSYPWHFVGAESNVLSRAQRIQDTPHRPREGSTPQPSPRRTSVPAVGSVLPSPAIHSSGAYAGIFSPTHTTTKAAVKAAADGRVTHLAFVHAVRGVVQHCIGNAQSALEDYDRAIALAASADGISAPSQQLILNKMVAYLQLEQYNHALDLLVSSPAFANNTSALLLKGLMLTHLEDDSAAQETFRELCLIDNSFAESYLADSVRYVEILPPSLPQIIDMPVRVRIADRDVFIRLAMPSFRATPPPTMRVRSCFDPRWLTRSLLPVQPKLPISQS</sequence>